<sequence>MPFADNAADNAADNMDIADGYRSTACQYRGNRQQLSHVPIPILAFFMRRTINLWLFVTKTGAEKLAFSIRLKVF</sequence>
<dbReference type="Proteomes" id="UP000007127">
    <property type="component" value="Chromosome"/>
</dbReference>
<gene>
    <name evidence="1" type="ORF">TH3_16930</name>
</gene>
<protein>
    <submittedName>
        <fullName evidence="1">Uncharacterized protein</fullName>
    </submittedName>
</protein>
<dbReference type="KEGG" id="txi:TH3_16930"/>
<reference evidence="1 2" key="1">
    <citation type="journal article" date="2012" name="J. Bacteriol.">
        <title>Genome sequence of Thalassospira xiamenensis type strain M-5.</title>
        <authorList>
            <person name="Lai Q."/>
            <person name="Shao Z."/>
        </authorList>
    </citation>
    <scope>NUCLEOTIDE SEQUENCE [LARGE SCALE GENOMIC DNA]</scope>
    <source>
        <strain evidence="1 2">M-5</strain>
    </source>
</reference>
<evidence type="ECO:0000313" key="1">
    <source>
        <dbReference type="EMBL" id="AJD53488.1"/>
    </source>
</evidence>
<dbReference type="AlphaFoldDB" id="A0AB72UH03"/>
<accession>A0AB72UH03</accession>
<name>A0AB72UH03_9PROT</name>
<proteinExistence type="predicted"/>
<evidence type="ECO:0000313" key="2">
    <source>
        <dbReference type="Proteomes" id="UP000007127"/>
    </source>
</evidence>
<organism evidence="1 2">
    <name type="scientific">Thalassospira xiamenensis M-5 = DSM 17429</name>
    <dbReference type="NCBI Taxonomy" id="1123366"/>
    <lineage>
        <taxon>Bacteria</taxon>
        <taxon>Pseudomonadati</taxon>
        <taxon>Pseudomonadota</taxon>
        <taxon>Alphaproteobacteria</taxon>
        <taxon>Rhodospirillales</taxon>
        <taxon>Thalassospiraceae</taxon>
        <taxon>Thalassospira</taxon>
    </lineage>
</organism>
<dbReference type="EMBL" id="CP004388">
    <property type="protein sequence ID" value="AJD53488.1"/>
    <property type="molecule type" value="Genomic_DNA"/>
</dbReference>